<reference evidence="2" key="1">
    <citation type="submission" date="2022-04" db="EMBL/GenBank/DDBJ databases">
        <title>A functionally conserved STORR gene fusion in Papaver species that diverged 16.8 million years ago.</title>
        <authorList>
            <person name="Catania T."/>
        </authorList>
    </citation>
    <scope>NUCLEOTIDE SEQUENCE</scope>
    <source>
        <strain evidence="2">S-188037</strain>
    </source>
</reference>
<sequence>MVVDLIAEDGDVFYINFFMGKRTGLELRSMGVSYLFSQEQKMKKIQLLRSVEHLELYWWTVEYTWRCYAINHVNSWGPLLKDMSWLKSIQHILAPPKNLLPVGMGIWGSQSGNVFAALSGDFMKPRINEIDELLKNGVNVTVYNGQVDLICATKGTEAWIEKLKWEGLKTFLSLDGNPLYCEDDTVTTEGFVRSYKNLHFYWILGAGHFVSIHSCTSLQAHAG</sequence>
<protein>
    <submittedName>
        <fullName evidence="2">Uncharacterized protein</fullName>
    </submittedName>
</protein>
<dbReference type="GO" id="GO:0004185">
    <property type="term" value="F:serine-type carboxypeptidase activity"/>
    <property type="evidence" value="ECO:0007669"/>
    <property type="project" value="InterPro"/>
</dbReference>
<evidence type="ECO:0000313" key="2">
    <source>
        <dbReference type="EMBL" id="KAI3842298.1"/>
    </source>
</evidence>
<comment type="caution">
    <text evidence="2">The sequence shown here is derived from an EMBL/GenBank/DDBJ whole genome shotgun (WGS) entry which is preliminary data.</text>
</comment>
<keyword evidence="3" id="KW-1185">Reference proteome</keyword>
<gene>
    <name evidence="2" type="ORF">MKW98_026088</name>
</gene>
<dbReference type="Gene3D" id="3.40.50.1820">
    <property type="entry name" value="alpha/beta hydrolase"/>
    <property type="match status" value="1"/>
</dbReference>
<organism evidence="2 3">
    <name type="scientific">Papaver atlanticum</name>
    <dbReference type="NCBI Taxonomy" id="357466"/>
    <lineage>
        <taxon>Eukaryota</taxon>
        <taxon>Viridiplantae</taxon>
        <taxon>Streptophyta</taxon>
        <taxon>Embryophyta</taxon>
        <taxon>Tracheophyta</taxon>
        <taxon>Spermatophyta</taxon>
        <taxon>Magnoliopsida</taxon>
        <taxon>Ranunculales</taxon>
        <taxon>Papaveraceae</taxon>
        <taxon>Papaveroideae</taxon>
        <taxon>Papaver</taxon>
    </lineage>
</organism>
<accession>A0AAD4X5M6</accession>
<dbReference type="InterPro" id="IPR001563">
    <property type="entry name" value="Peptidase_S10"/>
</dbReference>
<comment type="similarity">
    <text evidence="1">Belongs to the peptidase S10 family.</text>
</comment>
<dbReference type="Pfam" id="PF00450">
    <property type="entry name" value="Peptidase_S10"/>
    <property type="match status" value="1"/>
</dbReference>
<dbReference type="Proteomes" id="UP001202328">
    <property type="component" value="Unassembled WGS sequence"/>
</dbReference>
<dbReference type="EMBL" id="JAJJMB010017069">
    <property type="protein sequence ID" value="KAI3842298.1"/>
    <property type="molecule type" value="Genomic_DNA"/>
</dbReference>
<name>A0AAD4X5M6_9MAGN</name>
<proteinExistence type="inferred from homology"/>
<evidence type="ECO:0000313" key="3">
    <source>
        <dbReference type="Proteomes" id="UP001202328"/>
    </source>
</evidence>
<dbReference type="AlphaFoldDB" id="A0AAD4X5M6"/>
<evidence type="ECO:0000256" key="1">
    <source>
        <dbReference type="ARBA" id="ARBA00009431"/>
    </source>
</evidence>
<dbReference type="InterPro" id="IPR029058">
    <property type="entry name" value="AB_hydrolase_fold"/>
</dbReference>
<dbReference type="SUPFAM" id="SSF53474">
    <property type="entry name" value="alpha/beta-Hydrolases"/>
    <property type="match status" value="1"/>
</dbReference>
<dbReference type="GO" id="GO:0006508">
    <property type="term" value="P:proteolysis"/>
    <property type="evidence" value="ECO:0007669"/>
    <property type="project" value="InterPro"/>
</dbReference>